<evidence type="ECO:0000256" key="5">
    <source>
        <dbReference type="ARBA" id="ARBA00023163"/>
    </source>
</evidence>
<dbReference type="SMART" id="SM00448">
    <property type="entry name" value="REC"/>
    <property type="match status" value="1"/>
</dbReference>
<dbReference type="InterPro" id="IPR001789">
    <property type="entry name" value="Sig_transdc_resp-reg_receiver"/>
</dbReference>
<keyword evidence="5" id="KW-0804">Transcription</keyword>
<dbReference type="Gene3D" id="3.40.50.2300">
    <property type="match status" value="1"/>
</dbReference>
<keyword evidence="9" id="KW-1185">Reference proteome</keyword>
<dbReference type="Pfam" id="PF00072">
    <property type="entry name" value="Response_reg"/>
    <property type="match status" value="1"/>
</dbReference>
<dbReference type="SUPFAM" id="SSF52172">
    <property type="entry name" value="CheY-like"/>
    <property type="match status" value="1"/>
</dbReference>
<dbReference type="EMBL" id="JBHTAR010000011">
    <property type="protein sequence ID" value="MFC7200546.1"/>
    <property type="molecule type" value="Genomic_DNA"/>
</dbReference>
<dbReference type="AlphaFoldDB" id="A0ABD5Z5U5"/>
<dbReference type="Proteomes" id="UP001596447">
    <property type="component" value="Unassembled WGS sequence"/>
</dbReference>
<keyword evidence="4" id="KW-0238">DNA-binding</keyword>
<feature type="domain" description="Response regulatory" evidence="7">
    <location>
        <begin position="11"/>
        <end position="120"/>
    </location>
</feature>
<dbReference type="PANTHER" id="PTHR48111:SF1">
    <property type="entry name" value="TWO-COMPONENT RESPONSE REGULATOR ORR33"/>
    <property type="match status" value="1"/>
</dbReference>
<evidence type="ECO:0000313" key="9">
    <source>
        <dbReference type="Proteomes" id="UP001596447"/>
    </source>
</evidence>
<dbReference type="InterPro" id="IPR013971">
    <property type="entry name" value="HalX_domain"/>
</dbReference>
<dbReference type="InterPro" id="IPR011006">
    <property type="entry name" value="CheY-like_superfamily"/>
</dbReference>
<accession>A0ABD5Z5U5</accession>
<evidence type="ECO:0000256" key="2">
    <source>
        <dbReference type="ARBA" id="ARBA00023012"/>
    </source>
</evidence>
<dbReference type="Pfam" id="PF08663">
    <property type="entry name" value="HalX"/>
    <property type="match status" value="1"/>
</dbReference>
<keyword evidence="1 6" id="KW-0597">Phosphoprotein</keyword>
<evidence type="ECO:0000256" key="1">
    <source>
        <dbReference type="ARBA" id="ARBA00022553"/>
    </source>
</evidence>
<sequence>MSPIDSESDPVVLAVDDDEEILETYRLWLFDVADVRTAVDGETALDTLRDDVDVILLDRMMPGLSGREVLERVRETDGEYLVVVATAVDPGYDVVDSDCDAYLPKPMSRERLVETVDRVRRRDEYPSQVQEYLRLRSLKRTLEAVKDHGTLGQRDEYRRLCERIDALEAECRDDLDDVDALG</sequence>
<keyword evidence="3" id="KW-0805">Transcription regulation</keyword>
<dbReference type="PANTHER" id="PTHR48111">
    <property type="entry name" value="REGULATOR OF RPOS"/>
    <property type="match status" value="1"/>
</dbReference>
<dbReference type="RefSeq" id="WP_279527323.1">
    <property type="nucleotide sequence ID" value="NZ_CP122312.1"/>
</dbReference>
<evidence type="ECO:0000259" key="7">
    <source>
        <dbReference type="PROSITE" id="PS50110"/>
    </source>
</evidence>
<evidence type="ECO:0000313" key="8">
    <source>
        <dbReference type="EMBL" id="MFC7200546.1"/>
    </source>
</evidence>
<keyword evidence="2" id="KW-0902">Two-component regulatory system</keyword>
<dbReference type="GO" id="GO:0000160">
    <property type="term" value="P:phosphorelay signal transduction system"/>
    <property type="evidence" value="ECO:0007669"/>
    <property type="project" value="UniProtKB-KW"/>
</dbReference>
<reference evidence="8 9" key="1">
    <citation type="journal article" date="2019" name="Int. J. Syst. Evol. Microbiol.">
        <title>The Global Catalogue of Microorganisms (GCM) 10K type strain sequencing project: providing services to taxonomists for standard genome sequencing and annotation.</title>
        <authorList>
            <consortium name="The Broad Institute Genomics Platform"/>
            <consortium name="The Broad Institute Genome Sequencing Center for Infectious Disease"/>
            <person name="Wu L."/>
            <person name="Ma J."/>
        </authorList>
    </citation>
    <scope>NUCLEOTIDE SEQUENCE [LARGE SCALE GENOMIC DNA]</scope>
    <source>
        <strain evidence="8 9">XZGYJ-43</strain>
    </source>
</reference>
<organism evidence="8 9">
    <name type="scientific">Halospeciosus flavus</name>
    <dbReference type="NCBI Taxonomy" id="3032283"/>
    <lineage>
        <taxon>Archaea</taxon>
        <taxon>Methanobacteriati</taxon>
        <taxon>Methanobacteriota</taxon>
        <taxon>Stenosarchaea group</taxon>
        <taxon>Halobacteria</taxon>
        <taxon>Halobacteriales</taxon>
        <taxon>Halobacteriaceae</taxon>
        <taxon>Halospeciosus</taxon>
    </lineage>
</organism>
<gene>
    <name evidence="8" type="ORF">ACFQJ9_14165</name>
</gene>
<name>A0ABD5Z5U5_9EURY</name>
<comment type="caution">
    <text evidence="8">The sequence shown here is derived from an EMBL/GenBank/DDBJ whole genome shotgun (WGS) entry which is preliminary data.</text>
</comment>
<evidence type="ECO:0000256" key="6">
    <source>
        <dbReference type="PROSITE-ProRule" id="PRU00169"/>
    </source>
</evidence>
<evidence type="ECO:0000256" key="3">
    <source>
        <dbReference type="ARBA" id="ARBA00023015"/>
    </source>
</evidence>
<evidence type="ECO:0000256" key="4">
    <source>
        <dbReference type="ARBA" id="ARBA00023125"/>
    </source>
</evidence>
<dbReference type="PROSITE" id="PS50110">
    <property type="entry name" value="RESPONSE_REGULATORY"/>
    <property type="match status" value="1"/>
</dbReference>
<feature type="modified residue" description="4-aspartylphosphate" evidence="6">
    <location>
        <position position="58"/>
    </location>
</feature>
<proteinExistence type="predicted"/>
<dbReference type="GO" id="GO:0003677">
    <property type="term" value="F:DNA binding"/>
    <property type="evidence" value="ECO:0007669"/>
    <property type="project" value="UniProtKB-KW"/>
</dbReference>
<dbReference type="InterPro" id="IPR039420">
    <property type="entry name" value="WalR-like"/>
</dbReference>
<protein>
    <submittedName>
        <fullName evidence="8">Response regulator</fullName>
    </submittedName>
</protein>